<dbReference type="EMBL" id="BPQM01000035">
    <property type="protein sequence ID" value="GJD78514.1"/>
    <property type="molecule type" value="Genomic_DNA"/>
</dbReference>
<dbReference type="Pfam" id="PF14378">
    <property type="entry name" value="PAP2_3"/>
    <property type="match status" value="1"/>
</dbReference>
<sequence>MSALDGADVVLLGSALLLSRGAVRARYPLFRPVFATYEASVLVAYLGLHAMPLSYAVQKFGSPLQDGTLIAFDRALGFDCVAFMTWAAGHAPAYALLGKMYQHFPYIALAVFACGLTFHRAQDVGPRFLVSFIMAVLLTALVSALFPAYGAVILLDPTLAAGAVGATPAAHLDALRSGLMREMPVQVGSLISFPSMHVGLGLLILHSLRRSWLLPLFAPHALVFMLTALTHGGHYLADCLAALPLAATSIWLSRTLLARRRGAAKSPEVSGAATLAGMPA</sequence>
<dbReference type="GO" id="GO:0016020">
    <property type="term" value="C:membrane"/>
    <property type="evidence" value="ECO:0007669"/>
    <property type="project" value="UniProtKB-SubCell"/>
</dbReference>
<gene>
    <name evidence="3" type="ORF">NBEOAGPD_1730</name>
</gene>
<comment type="caution">
    <text evidence="3">The sequence shown here is derived from an EMBL/GenBank/DDBJ whole genome shotgun (WGS) entry which is preliminary data.</text>
</comment>
<dbReference type="AlphaFoldDB" id="A0AA37HMH8"/>
<feature type="transmembrane region" description="Helical" evidence="1">
    <location>
        <begin position="185"/>
        <end position="205"/>
    </location>
</feature>
<keyword evidence="1" id="KW-0472">Membrane</keyword>
<reference evidence="3" key="1">
    <citation type="journal article" date="2016" name="Front. Microbiol.">
        <title>Genome Sequence of the Piezophilic, Mesophilic Sulfate-Reducing Bacterium Desulfovibrio indicus J2T.</title>
        <authorList>
            <person name="Cao J."/>
            <person name="Maignien L."/>
            <person name="Shao Z."/>
            <person name="Alain K."/>
            <person name="Jebbar M."/>
        </authorList>
    </citation>
    <scope>NUCLEOTIDE SEQUENCE</scope>
    <source>
        <strain evidence="3">NBRC 103626</strain>
    </source>
</reference>
<proteinExistence type="predicted"/>
<feature type="transmembrane region" description="Helical" evidence="1">
    <location>
        <begin position="76"/>
        <end position="97"/>
    </location>
</feature>
<dbReference type="RefSeq" id="WP_238302210.1">
    <property type="nucleotide sequence ID" value="NZ_BPQM01000035.1"/>
</dbReference>
<evidence type="ECO:0000313" key="4">
    <source>
        <dbReference type="Proteomes" id="UP001055108"/>
    </source>
</evidence>
<evidence type="ECO:0000313" key="3">
    <source>
        <dbReference type="EMBL" id="GJD78514.1"/>
    </source>
</evidence>
<feature type="transmembrane region" description="Helical" evidence="1">
    <location>
        <begin position="128"/>
        <end position="149"/>
    </location>
</feature>
<keyword evidence="1" id="KW-0812">Transmembrane</keyword>
<reference evidence="3" key="2">
    <citation type="submission" date="2021-08" db="EMBL/GenBank/DDBJ databases">
        <authorList>
            <person name="Tani A."/>
            <person name="Ola A."/>
            <person name="Ogura Y."/>
            <person name="Katsura K."/>
            <person name="Hayashi T."/>
        </authorList>
    </citation>
    <scope>NUCLEOTIDE SEQUENCE</scope>
    <source>
        <strain evidence="3">NBRC 103626</strain>
    </source>
</reference>
<feature type="transmembrane region" description="Helical" evidence="1">
    <location>
        <begin position="212"/>
        <end position="229"/>
    </location>
</feature>
<feature type="domain" description="Inositolphosphotransferase Aur1/Ipt1" evidence="2">
    <location>
        <begin position="68"/>
        <end position="252"/>
    </location>
</feature>
<feature type="transmembrane region" description="Helical" evidence="1">
    <location>
        <begin position="235"/>
        <end position="252"/>
    </location>
</feature>
<accession>A0AA37HMH8</accession>
<keyword evidence="4" id="KW-1185">Reference proteome</keyword>
<dbReference type="InterPro" id="IPR026841">
    <property type="entry name" value="Aur1/Ipt1"/>
</dbReference>
<evidence type="ECO:0000259" key="2">
    <source>
        <dbReference type="Pfam" id="PF14378"/>
    </source>
</evidence>
<dbReference type="Proteomes" id="UP001055108">
    <property type="component" value="Unassembled WGS sequence"/>
</dbReference>
<organism evidence="3 4">
    <name type="scientific">Methylobacterium gregans</name>
    <dbReference type="NCBI Taxonomy" id="374424"/>
    <lineage>
        <taxon>Bacteria</taxon>
        <taxon>Pseudomonadati</taxon>
        <taxon>Pseudomonadota</taxon>
        <taxon>Alphaproteobacteria</taxon>
        <taxon>Hyphomicrobiales</taxon>
        <taxon>Methylobacteriaceae</taxon>
        <taxon>Methylobacterium</taxon>
    </lineage>
</organism>
<name>A0AA37HMH8_9HYPH</name>
<evidence type="ECO:0000256" key="1">
    <source>
        <dbReference type="SAM" id="Phobius"/>
    </source>
</evidence>
<feature type="transmembrane region" description="Helical" evidence="1">
    <location>
        <begin position="34"/>
        <end position="55"/>
    </location>
</feature>
<keyword evidence="1" id="KW-1133">Transmembrane helix</keyword>
<protein>
    <recommendedName>
        <fullName evidence="2">Inositolphosphotransferase Aur1/Ipt1 domain-containing protein</fullName>
    </recommendedName>
</protein>